<accession>A0A6B3BUN5</accession>
<gene>
    <name evidence="1" type="ORF">G3I71_19685</name>
</gene>
<proteinExistence type="predicted"/>
<protein>
    <submittedName>
        <fullName evidence="1">Uncharacterized protein</fullName>
    </submittedName>
</protein>
<dbReference type="AlphaFoldDB" id="A0A6B3BUN5"/>
<sequence length="162" mass="18188">MRLIDVEIDRYDWSTFECGCGKTAAHLADDLRLLAEAQSREEAGALRIDDHALIQSFPQESAVPVAAVLMAALSGDLAVGARVVCLDLLLRLVDTDDEDSAETCQSIARQGLWGLYRDLWFNTHPDLVVYAYLVLRVIETDEERLRTYRDSGRIRLPDHLAD</sequence>
<reference evidence="1" key="1">
    <citation type="submission" date="2020-01" db="EMBL/GenBank/DDBJ databases">
        <title>Insect and environment-associated Actinomycetes.</title>
        <authorList>
            <person name="Currrie C."/>
            <person name="Chevrette M."/>
            <person name="Carlson C."/>
            <person name="Stubbendieck R."/>
            <person name="Wendt-Pienkowski E."/>
        </authorList>
    </citation>
    <scope>NUCLEOTIDE SEQUENCE</scope>
    <source>
        <strain evidence="1">SID12501</strain>
    </source>
</reference>
<name>A0A6B3BUN5_9ACTN</name>
<evidence type="ECO:0000313" key="1">
    <source>
        <dbReference type="EMBL" id="NEC88000.1"/>
    </source>
</evidence>
<dbReference type="RefSeq" id="WP_164316123.1">
    <property type="nucleotide sequence ID" value="NZ_JAAGLU010000015.1"/>
</dbReference>
<comment type="caution">
    <text evidence="1">The sequence shown here is derived from an EMBL/GenBank/DDBJ whole genome shotgun (WGS) entry which is preliminary data.</text>
</comment>
<organism evidence="1">
    <name type="scientific">Streptomyces sp. SID12501</name>
    <dbReference type="NCBI Taxonomy" id="2706042"/>
    <lineage>
        <taxon>Bacteria</taxon>
        <taxon>Bacillati</taxon>
        <taxon>Actinomycetota</taxon>
        <taxon>Actinomycetes</taxon>
        <taxon>Kitasatosporales</taxon>
        <taxon>Streptomycetaceae</taxon>
        <taxon>Streptomyces</taxon>
    </lineage>
</organism>
<dbReference type="EMBL" id="JAAGLU010000015">
    <property type="protein sequence ID" value="NEC88000.1"/>
    <property type="molecule type" value="Genomic_DNA"/>
</dbReference>